<dbReference type="InterPro" id="IPR015947">
    <property type="entry name" value="PUA-like_sf"/>
</dbReference>
<feature type="region of interest" description="Disordered" evidence="1">
    <location>
        <begin position="175"/>
        <end position="197"/>
    </location>
</feature>
<dbReference type="Gene3D" id="3.10.590.10">
    <property type="entry name" value="ph1033 like domains"/>
    <property type="match status" value="1"/>
</dbReference>
<evidence type="ECO:0000313" key="4">
    <source>
        <dbReference type="Proteomes" id="UP000649604"/>
    </source>
</evidence>
<protein>
    <submittedName>
        <fullName evidence="3">EVE domain-containing protein</fullName>
    </submittedName>
</protein>
<organism evidence="3 4">
    <name type="scientific">candidate division KSB3 bacterium</name>
    <dbReference type="NCBI Taxonomy" id="2044937"/>
    <lineage>
        <taxon>Bacteria</taxon>
        <taxon>candidate division KSB3</taxon>
    </lineage>
</organism>
<dbReference type="Proteomes" id="UP000649604">
    <property type="component" value="Unassembled WGS sequence"/>
</dbReference>
<evidence type="ECO:0000313" key="3">
    <source>
        <dbReference type="EMBL" id="MBD3325870.1"/>
    </source>
</evidence>
<comment type="caution">
    <text evidence="3">The sequence shown here is derived from an EMBL/GenBank/DDBJ whole genome shotgun (WGS) entry which is preliminary data.</text>
</comment>
<dbReference type="EMBL" id="WJJP01000486">
    <property type="protein sequence ID" value="MBD3325870.1"/>
    <property type="molecule type" value="Genomic_DNA"/>
</dbReference>
<dbReference type="Pfam" id="PF01878">
    <property type="entry name" value="EVE"/>
    <property type="match status" value="1"/>
</dbReference>
<accession>A0A9D5JXD5</accession>
<proteinExistence type="predicted"/>
<gene>
    <name evidence="3" type="ORF">GF339_14890</name>
</gene>
<evidence type="ECO:0000259" key="2">
    <source>
        <dbReference type="Pfam" id="PF01878"/>
    </source>
</evidence>
<name>A0A9D5JXD5_9BACT</name>
<dbReference type="InterPro" id="IPR002740">
    <property type="entry name" value="EVE_domain"/>
</dbReference>
<reference evidence="3" key="1">
    <citation type="submission" date="2019-11" db="EMBL/GenBank/DDBJ databases">
        <title>Microbial mats filling the niche in hypersaline microbial mats.</title>
        <authorList>
            <person name="Wong H.L."/>
            <person name="Macleod F.I."/>
            <person name="White R.A. III"/>
            <person name="Burns B.P."/>
        </authorList>
    </citation>
    <scope>NUCLEOTIDE SEQUENCE</scope>
    <source>
        <strain evidence="3">Rbin_158</strain>
    </source>
</reference>
<dbReference type="AlphaFoldDB" id="A0A9D5JXD5"/>
<feature type="compositionally biased region" description="Basic and acidic residues" evidence="1">
    <location>
        <begin position="183"/>
        <end position="197"/>
    </location>
</feature>
<dbReference type="SUPFAM" id="SSF88697">
    <property type="entry name" value="PUA domain-like"/>
    <property type="match status" value="1"/>
</dbReference>
<feature type="domain" description="EVE" evidence="2">
    <location>
        <begin position="5"/>
        <end position="106"/>
    </location>
</feature>
<evidence type="ECO:0000256" key="1">
    <source>
        <dbReference type="SAM" id="MobiDB-lite"/>
    </source>
</evidence>
<sequence length="374" mass="43387">MEERNYWLDLFTGKTWEKFLQSGASVSGFRKSRQKLAKKIQLGDYLICYITGIQRFIGVLEVRSYVYIDDTPIWEDETFPCRFDVKLLHQLTPLTAIPVKSLRSQLTIFQNLKSPRAWTGFFRGSPAQFKQADGKIIVDVIKQAVEKPIETEFDEKLYWRKPRTYESSVGVVTVPDDIDTEEEQPKEAISKKEQPEKSSHQEIQWLLLNLGSELGLDVWVARNDRNQEFHGTSFQNIPRLRKELPRQFDEATNRTIELIDVLWLQGDAIVAAFEVEHTSAIYSGLLRMSDLVSMQPNLKINLYIVAPDERREKVFNELNRPTFARLRPPLPKICQFIPYSELKAKIEGIGEMLKYMKPEFLEEIAESCETDEAS</sequence>